<dbReference type="AlphaFoldDB" id="A0AAD6IQ01"/>
<organism evidence="2 3">
    <name type="scientific">Drechslerella dactyloides</name>
    <name type="common">Nematode-trapping fungus</name>
    <name type="synonym">Arthrobotrys dactyloides</name>
    <dbReference type="NCBI Taxonomy" id="74499"/>
    <lineage>
        <taxon>Eukaryota</taxon>
        <taxon>Fungi</taxon>
        <taxon>Dikarya</taxon>
        <taxon>Ascomycota</taxon>
        <taxon>Pezizomycotina</taxon>
        <taxon>Orbiliomycetes</taxon>
        <taxon>Orbiliales</taxon>
        <taxon>Orbiliaceae</taxon>
        <taxon>Drechslerella</taxon>
    </lineage>
</organism>
<proteinExistence type="predicted"/>
<reference evidence="2" key="1">
    <citation type="submission" date="2023-01" db="EMBL/GenBank/DDBJ databases">
        <title>The chitinases involved in constricting ring structure development in the nematode-trapping fungus Drechslerella dactyloides.</title>
        <authorList>
            <person name="Wang R."/>
            <person name="Zhang L."/>
            <person name="Tang P."/>
            <person name="Li S."/>
            <person name="Liang L."/>
        </authorList>
    </citation>
    <scope>NUCLEOTIDE SEQUENCE</scope>
    <source>
        <strain evidence="2">YMF1.00031</strain>
    </source>
</reference>
<evidence type="ECO:0000256" key="1">
    <source>
        <dbReference type="SAM" id="SignalP"/>
    </source>
</evidence>
<evidence type="ECO:0000313" key="3">
    <source>
        <dbReference type="Proteomes" id="UP001221413"/>
    </source>
</evidence>
<protein>
    <submittedName>
        <fullName evidence="2">Uncharacterized protein</fullName>
    </submittedName>
</protein>
<sequence length="170" mass="18493">MQIISIFLTILGLASTLQANPTPINNADDAVAPPAPGPIFQISGFRNSGSIKLGASQGQALVYFHVKDTGNGIEAECNFKTQTGAPAIGLAPFFTTCDIVGMDFAIQRFERDYYLTISHQWNRGAIINSGTIWLGNKLNYQVKNGWKSWTLAAPWSFEIPYKSVKPNPAA</sequence>
<comment type="caution">
    <text evidence="2">The sequence shown here is derived from an EMBL/GenBank/DDBJ whole genome shotgun (WGS) entry which is preliminary data.</text>
</comment>
<dbReference type="EMBL" id="JAQGDS010000013">
    <property type="protein sequence ID" value="KAJ6256308.1"/>
    <property type="molecule type" value="Genomic_DNA"/>
</dbReference>
<keyword evidence="1" id="KW-0732">Signal</keyword>
<gene>
    <name evidence="2" type="ORF">Dda_8806</name>
</gene>
<dbReference type="Proteomes" id="UP001221413">
    <property type="component" value="Unassembled WGS sequence"/>
</dbReference>
<keyword evidence="3" id="KW-1185">Reference proteome</keyword>
<feature type="chain" id="PRO_5042123596" evidence="1">
    <location>
        <begin position="20"/>
        <end position="170"/>
    </location>
</feature>
<accession>A0AAD6IQ01</accession>
<feature type="signal peptide" evidence="1">
    <location>
        <begin position="1"/>
        <end position="19"/>
    </location>
</feature>
<evidence type="ECO:0000313" key="2">
    <source>
        <dbReference type="EMBL" id="KAJ6256308.1"/>
    </source>
</evidence>
<name>A0AAD6IQ01_DREDA</name>